<sequence length="250" mass="28583">MGLKLWFNPVNWQLLRLVGLFLFFIPFQVNAERLSLVTFLERPLVENVDGKPAGVVVDVVSEMMRRAGMDYNIQLVPPKRALMVAQRTQHHCVFPIERSQEREVFFHWVRPVLISRHGLYSAPDRPIRLQTLSDVQPYVIGSFLGSGVGEYLESFGYTLDYASRNELNIAKLQKRRIDLWASDVLSATYLARENNVKLNDPELIFFTTVRAMACNLDTDATLIDHLQVVLTGMYRDGTVDKLTKSAQAPR</sequence>
<dbReference type="AlphaFoldDB" id="A0A1Y0I5K1"/>
<dbReference type="KEGG" id="ome:OLMES_0580"/>
<dbReference type="Gene3D" id="3.40.190.10">
    <property type="entry name" value="Periplasmic binding protein-like II"/>
    <property type="match status" value="2"/>
</dbReference>
<dbReference type="SUPFAM" id="SSF53850">
    <property type="entry name" value="Periplasmic binding protein-like II"/>
    <property type="match status" value="1"/>
</dbReference>
<organism evidence="2 3">
    <name type="scientific">Oleiphilus messinensis</name>
    <dbReference type="NCBI Taxonomy" id="141451"/>
    <lineage>
        <taxon>Bacteria</taxon>
        <taxon>Pseudomonadati</taxon>
        <taxon>Pseudomonadota</taxon>
        <taxon>Gammaproteobacteria</taxon>
        <taxon>Oceanospirillales</taxon>
        <taxon>Oleiphilaceae</taxon>
        <taxon>Oleiphilus</taxon>
    </lineage>
</organism>
<protein>
    <submittedName>
        <fullName evidence="2">Amino acid ABC transporter periplasmic protein</fullName>
    </submittedName>
</protein>
<keyword evidence="3" id="KW-1185">Reference proteome</keyword>
<dbReference type="InterPro" id="IPR001638">
    <property type="entry name" value="Solute-binding_3/MltF_N"/>
</dbReference>
<dbReference type="Pfam" id="PF00497">
    <property type="entry name" value="SBP_bac_3"/>
    <property type="match status" value="1"/>
</dbReference>
<dbReference type="EMBL" id="CP021425">
    <property type="protein sequence ID" value="ARU54683.1"/>
    <property type="molecule type" value="Genomic_DNA"/>
</dbReference>
<evidence type="ECO:0000313" key="2">
    <source>
        <dbReference type="EMBL" id="ARU54683.1"/>
    </source>
</evidence>
<proteinExistence type="predicted"/>
<name>A0A1Y0I5K1_9GAMM</name>
<accession>A0A1Y0I5K1</accession>
<evidence type="ECO:0000259" key="1">
    <source>
        <dbReference type="Pfam" id="PF00497"/>
    </source>
</evidence>
<dbReference type="OrthoDB" id="8587856at2"/>
<dbReference type="PANTHER" id="PTHR38834:SF3">
    <property type="entry name" value="SOLUTE-BINDING PROTEIN FAMILY 3_N-TERMINAL DOMAIN-CONTAINING PROTEIN"/>
    <property type="match status" value="1"/>
</dbReference>
<dbReference type="Proteomes" id="UP000196027">
    <property type="component" value="Chromosome"/>
</dbReference>
<reference evidence="2 3" key="1">
    <citation type="submission" date="2017-05" db="EMBL/GenBank/DDBJ databases">
        <title>Genomic insights into alkan degradation activity of Oleiphilus messinensis.</title>
        <authorList>
            <person name="Kozyavkin S.A."/>
            <person name="Slesarev A.I."/>
            <person name="Golyshin P.N."/>
            <person name="Korzhenkov A."/>
            <person name="Golyshina O.N."/>
            <person name="Toshchakov S.V."/>
        </authorList>
    </citation>
    <scope>NUCLEOTIDE SEQUENCE [LARGE SCALE GENOMIC DNA]</scope>
    <source>
        <strain evidence="2 3">ME102</strain>
    </source>
</reference>
<feature type="domain" description="Solute-binding protein family 3/N-terminal" evidence="1">
    <location>
        <begin position="47"/>
        <end position="244"/>
    </location>
</feature>
<dbReference type="PANTHER" id="PTHR38834">
    <property type="entry name" value="PERIPLASMIC SUBSTRATE BINDING PROTEIN FAMILY 3"/>
    <property type="match status" value="1"/>
</dbReference>
<evidence type="ECO:0000313" key="3">
    <source>
        <dbReference type="Proteomes" id="UP000196027"/>
    </source>
</evidence>
<dbReference type="RefSeq" id="WP_087459857.1">
    <property type="nucleotide sequence ID" value="NZ_CP021425.1"/>
</dbReference>
<gene>
    <name evidence="2" type="ORF">OLMES_0580</name>
</gene>